<dbReference type="SUPFAM" id="SSF140453">
    <property type="entry name" value="EsxAB dimer-like"/>
    <property type="match status" value="1"/>
</dbReference>
<comment type="caution">
    <text evidence="2">The sequence shown here is derived from an EMBL/GenBank/DDBJ whole genome shotgun (WGS) entry which is preliminary data.</text>
</comment>
<sequence>MAQYQVDSARIQTASAAVSSSVAAIREAVDGMYANLNALGEVWTGSAATQFATVAAQWRSAQQQMEESLDSIQRALANASVVYDDAETQASRLFAG</sequence>
<dbReference type="Proteomes" id="UP000469292">
    <property type="component" value="Unassembled WGS sequence"/>
</dbReference>
<gene>
    <name evidence="2" type="ORF">F6S87_01760</name>
</gene>
<protein>
    <recommendedName>
        <fullName evidence="1">ESAT-6-like protein</fullName>
    </recommendedName>
</protein>
<name>A0A6I5NA54_9BIFI</name>
<evidence type="ECO:0000313" key="3">
    <source>
        <dbReference type="Proteomes" id="UP000469292"/>
    </source>
</evidence>
<dbReference type="NCBIfam" id="TIGR03930">
    <property type="entry name" value="WXG100_ESAT6"/>
    <property type="match status" value="1"/>
</dbReference>
<dbReference type="Pfam" id="PF06013">
    <property type="entry name" value="WXG100"/>
    <property type="match status" value="1"/>
</dbReference>
<keyword evidence="3" id="KW-1185">Reference proteome</keyword>
<proteinExistence type="inferred from homology"/>
<accession>A0A6I5NA54</accession>
<evidence type="ECO:0000256" key="1">
    <source>
        <dbReference type="RuleBase" id="RU362001"/>
    </source>
</evidence>
<dbReference type="RefSeq" id="WP_163226949.1">
    <property type="nucleotide sequence ID" value="NZ_VYSG01000001.1"/>
</dbReference>
<organism evidence="2 3">
    <name type="scientific">Bifidobacterium choloepi</name>
    <dbReference type="NCBI Taxonomy" id="2614131"/>
    <lineage>
        <taxon>Bacteria</taxon>
        <taxon>Bacillati</taxon>
        <taxon>Actinomycetota</taxon>
        <taxon>Actinomycetes</taxon>
        <taxon>Bifidobacteriales</taxon>
        <taxon>Bifidobacteriaceae</taxon>
        <taxon>Bifidobacterium</taxon>
    </lineage>
</organism>
<dbReference type="EMBL" id="VYSG01000001">
    <property type="protein sequence ID" value="NEG69370.1"/>
    <property type="molecule type" value="Genomic_DNA"/>
</dbReference>
<dbReference type="InterPro" id="IPR010310">
    <property type="entry name" value="T7SS_ESAT-6-like"/>
</dbReference>
<reference evidence="2 3" key="1">
    <citation type="submission" date="2019-09" db="EMBL/GenBank/DDBJ databases">
        <title>Phylogenetic characterization of a novel taxon of the genus Bifidobacterium: Bifidobacterium choloepi sp. nov.</title>
        <authorList>
            <person name="Modesto M."/>
            <person name="Satti M."/>
        </authorList>
    </citation>
    <scope>NUCLEOTIDE SEQUENCE [LARGE SCALE GENOMIC DNA]</scope>
    <source>
        <strain evidence="2 3">BRDM6</strain>
    </source>
</reference>
<dbReference type="InterPro" id="IPR036689">
    <property type="entry name" value="ESAT-6-like_sf"/>
</dbReference>
<dbReference type="AlphaFoldDB" id="A0A6I5NA54"/>
<evidence type="ECO:0000313" key="2">
    <source>
        <dbReference type="EMBL" id="NEG69370.1"/>
    </source>
</evidence>
<dbReference type="Gene3D" id="1.10.287.1060">
    <property type="entry name" value="ESAT-6-like"/>
    <property type="match status" value="1"/>
</dbReference>
<comment type="similarity">
    <text evidence="1">Belongs to the WXG100 family.</text>
</comment>